<dbReference type="HOGENOM" id="CLU_2752279_0_0_7"/>
<evidence type="ECO:0000313" key="2">
    <source>
        <dbReference type="Proteomes" id="UP000031662"/>
    </source>
</evidence>
<name>A0A060Q165_HELPX</name>
<gene>
    <name evidence="1" type="ORF">NY40_1159</name>
</gene>
<evidence type="ECO:0000313" key="1">
    <source>
        <dbReference type="EMBL" id="BAO98166.1"/>
    </source>
</evidence>
<protein>
    <submittedName>
        <fullName evidence="1">Uncharacterized protein</fullName>
    </submittedName>
</protein>
<dbReference type="EMBL" id="AP014523">
    <property type="protein sequence ID" value="BAO98166.1"/>
    <property type="molecule type" value="Genomic_DNA"/>
</dbReference>
<sequence>MTPSTTLNICFNKKNSKLILQIDFSQMDTETQEKFLAYLFEKALQKNLQAYWITTTETKNELTREEFSNLLKENND</sequence>
<proteinExistence type="predicted"/>
<organism evidence="1 2">
    <name type="scientific">Helicobacter pylori NY40</name>
    <dbReference type="NCBI Taxonomy" id="1426844"/>
    <lineage>
        <taxon>Bacteria</taxon>
        <taxon>Pseudomonadati</taxon>
        <taxon>Campylobacterota</taxon>
        <taxon>Epsilonproteobacteria</taxon>
        <taxon>Campylobacterales</taxon>
        <taxon>Helicobacteraceae</taxon>
        <taxon>Helicobacter</taxon>
    </lineage>
</organism>
<reference evidence="1 2" key="1">
    <citation type="submission" date="2013-11" db="EMBL/GenBank/DDBJ databases">
        <title>Estimation of Helicobacter pylori bacteriophage ecology using H. pylori isolates.</title>
        <authorList>
            <person name="Uchiyama J."/>
            <person name="Takemura-Uchiyama I."/>
            <person name="Ujihara T."/>
            <person name="Matsuzaki S."/>
        </authorList>
    </citation>
    <scope>NUCLEOTIDE SEQUENCE [LARGE SCALE GENOMIC DNA]</scope>
    <source>
        <strain evidence="1 2">NY40</strain>
    </source>
</reference>
<dbReference type="Proteomes" id="UP000031662">
    <property type="component" value="Chromosome"/>
</dbReference>
<dbReference type="AlphaFoldDB" id="A0A060Q165"/>
<accession>A0A060Q165</accession>